<gene>
    <name evidence="1" type="ORF">BGZ70_000550</name>
</gene>
<evidence type="ECO:0000313" key="1">
    <source>
        <dbReference type="EMBL" id="KAF9952648.1"/>
    </source>
</evidence>
<comment type="caution">
    <text evidence="1">The sequence shown here is derived from an EMBL/GenBank/DDBJ whole genome shotgun (WGS) entry which is preliminary data.</text>
</comment>
<evidence type="ECO:0000313" key="2">
    <source>
        <dbReference type="Proteomes" id="UP000738359"/>
    </source>
</evidence>
<dbReference type="Proteomes" id="UP000738359">
    <property type="component" value="Unassembled WGS sequence"/>
</dbReference>
<protein>
    <recommendedName>
        <fullName evidence="3">F-box domain-containing protein</fullName>
    </recommendedName>
</protein>
<dbReference type="AlphaFoldDB" id="A0A9P6IXN2"/>
<organism evidence="1 2">
    <name type="scientific">Mortierella alpina</name>
    <name type="common">Oleaginous fungus</name>
    <name type="synonym">Mortierella renispora</name>
    <dbReference type="NCBI Taxonomy" id="64518"/>
    <lineage>
        <taxon>Eukaryota</taxon>
        <taxon>Fungi</taxon>
        <taxon>Fungi incertae sedis</taxon>
        <taxon>Mucoromycota</taxon>
        <taxon>Mortierellomycotina</taxon>
        <taxon>Mortierellomycetes</taxon>
        <taxon>Mortierellales</taxon>
        <taxon>Mortierellaceae</taxon>
        <taxon>Mortierella</taxon>
    </lineage>
</organism>
<keyword evidence="2" id="KW-1185">Reference proteome</keyword>
<dbReference type="InterPro" id="IPR032675">
    <property type="entry name" value="LRR_dom_sf"/>
</dbReference>
<dbReference type="OrthoDB" id="2432222at2759"/>
<dbReference type="EMBL" id="JAAAHY010001106">
    <property type="protein sequence ID" value="KAF9952648.1"/>
    <property type="molecule type" value="Genomic_DNA"/>
</dbReference>
<proteinExistence type="predicted"/>
<dbReference type="Gene3D" id="3.80.10.10">
    <property type="entry name" value="Ribonuclease Inhibitor"/>
    <property type="match status" value="1"/>
</dbReference>
<sequence length="357" mass="40566">MDEIEVKWMLERWPKLHTVTAWGIPEILLHIGHFLSKNDISACIRVSRTFHAVFIAVLWEDVILEQDTVLLNNLSAVQSHSRHIRSITLRTNIPSGFYIAGYENLCTLTLDPLYVQKSSDPSTLANQQTQLVQLNRTVQHLTLKHHFSPLPKAFWDAVGTWETPQSLCMSEIKVAPEAADSFWRACSLFQDLEIDQVDVQLSTKQSGLGFSRIRSLALEDGRPSNVFFNLESQMELLRRAPGLQRLDWRVLWSNLELEGFQQLLDRKDVMFPELRSLRVYGAFFTDEKIASVLEHAPALTRFCGDSRRAGSLTLYRLKGHYLEALDTLSALYKSGGPRDHVVLSTITGVCSDVHLGH</sequence>
<reference evidence="1" key="1">
    <citation type="journal article" date="2020" name="Fungal Divers.">
        <title>Resolving the Mortierellaceae phylogeny through synthesis of multi-gene phylogenetics and phylogenomics.</title>
        <authorList>
            <person name="Vandepol N."/>
            <person name="Liber J."/>
            <person name="Desiro A."/>
            <person name="Na H."/>
            <person name="Kennedy M."/>
            <person name="Barry K."/>
            <person name="Grigoriev I.V."/>
            <person name="Miller A.N."/>
            <person name="O'Donnell K."/>
            <person name="Stajich J.E."/>
            <person name="Bonito G."/>
        </authorList>
    </citation>
    <scope>NUCLEOTIDE SEQUENCE</scope>
    <source>
        <strain evidence="1">CK1249</strain>
    </source>
</reference>
<name>A0A9P6IXN2_MORAP</name>
<accession>A0A9P6IXN2</accession>
<evidence type="ECO:0008006" key="3">
    <source>
        <dbReference type="Google" id="ProtNLM"/>
    </source>
</evidence>